<evidence type="ECO:0000256" key="1">
    <source>
        <dbReference type="ARBA" id="ARBA00004370"/>
    </source>
</evidence>
<comment type="subcellular location">
    <subcellularLocation>
        <location evidence="1">Membrane</location>
    </subcellularLocation>
</comment>
<evidence type="ECO:0000313" key="3">
    <source>
        <dbReference type="EMBL" id="KAL1561747.1"/>
    </source>
</evidence>
<sequence length="307" mass="33845">MRLCKERYVVPRRPGIQPVRPETLPKPVIFHDGRLVRKPISTANHPMAPDRNHPIHPACLHRLRAVPGDGSSGAVVVCSHRTVLDAVIISACLGRMTTTVIISACLGRTTARGRKWLDPFFFYMNPCPVYEVTFLDMLPPDRTCAAGRSSHEVANYVQKLIAETLGFKCTDFTRKDKYWALAGTDGLVGGKTSSPAELFVAPWLLFLLSFSDIFSSLTVSCTAASTDGVFTLYFGVDCGLVVGGLGIWNEGLLGRSRPLKPCHQGWQPPLCIARRLREDQEAADRRGKLGNICNARHDCLNSEVFHS</sequence>
<dbReference type="EC" id="2.3.1.1" evidence="3"/>
<dbReference type="PANTHER" id="PTHR15486:SF91">
    <property type="entry name" value="PHOSPHOLIPID_GLYCEROL ACYLTRANSFERASE DOMAIN-CONTAINING PROTEIN"/>
    <property type="match status" value="1"/>
</dbReference>
<dbReference type="PANTHER" id="PTHR15486">
    <property type="entry name" value="ANCIENT UBIQUITOUS PROTEIN"/>
    <property type="match status" value="1"/>
</dbReference>
<keyword evidence="3" id="KW-0012">Acyltransferase</keyword>
<keyword evidence="4" id="KW-1185">Reference proteome</keyword>
<reference evidence="3 4" key="1">
    <citation type="submission" date="2024-06" db="EMBL/GenBank/DDBJ databases">
        <title>A chromosome level genome sequence of Diviner's sage (Salvia divinorum).</title>
        <authorList>
            <person name="Ford S.A."/>
            <person name="Ro D.-K."/>
            <person name="Ness R.W."/>
            <person name="Phillips M.A."/>
        </authorList>
    </citation>
    <scope>NUCLEOTIDE SEQUENCE [LARGE SCALE GENOMIC DNA]</scope>
    <source>
        <strain evidence="3">SAF-2024a</strain>
        <tissue evidence="3">Leaf</tissue>
    </source>
</reference>
<dbReference type="Proteomes" id="UP001567538">
    <property type="component" value="Unassembled WGS sequence"/>
</dbReference>
<comment type="caution">
    <text evidence="3">The sequence shown here is derived from an EMBL/GenBank/DDBJ whole genome shotgun (WGS) entry which is preliminary data.</text>
</comment>
<dbReference type="EMBL" id="JBEAFC010000003">
    <property type="protein sequence ID" value="KAL1561747.1"/>
    <property type="molecule type" value="Genomic_DNA"/>
</dbReference>
<evidence type="ECO:0000313" key="4">
    <source>
        <dbReference type="Proteomes" id="UP001567538"/>
    </source>
</evidence>
<dbReference type="GO" id="GO:0016746">
    <property type="term" value="F:acyltransferase activity"/>
    <property type="evidence" value="ECO:0007669"/>
    <property type="project" value="UniProtKB-KW"/>
</dbReference>
<proteinExistence type="predicted"/>
<organism evidence="3 4">
    <name type="scientific">Salvia divinorum</name>
    <name type="common">Maria pastora</name>
    <name type="synonym">Diviner's sage</name>
    <dbReference type="NCBI Taxonomy" id="28513"/>
    <lineage>
        <taxon>Eukaryota</taxon>
        <taxon>Viridiplantae</taxon>
        <taxon>Streptophyta</taxon>
        <taxon>Embryophyta</taxon>
        <taxon>Tracheophyta</taxon>
        <taxon>Spermatophyta</taxon>
        <taxon>Magnoliopsida</taxon>
        <taxon>eudicotyledons</taxon>
        <taxon>Gunneridae</taxon>
        <taxon>Pentapetalae</taxon>
        <taxon>asterids</taxon>
        <taxon>lamiids</taxon>
        <taxon>Lamiales</taxon>
        <taxon>Lamiaceae</taxon>
        <taxon>Nepetoideae</taxon>
        <taxon>Mentheae</taxon>
        <taxon>Salviinae</taxon>
        <taxon>Salvia</taxon>
        <taxon>Salvia subgen. Calosphace</taxon>
    </lineage>
</organism>
<evidence type="ECO:0000256" key="2">
    <source>
        <dbReference type="ARBA" id="ARBA00023136"/>
    </source>
</evidence>
<protein>
    <submittedName>
        <fullName evidence="3">Amino-acid N-acetyltransferase</fullName>
        <ecNumber evidence="3">2.3.1.1</ecNumber>
    </submittedName>
</protein>
<keyword evidence="2" id="KW-0472">Membrane</keyword>
<dbReference type="AlphaFoldDB" id="A0ABD1HZZ6"/>
<name>A0ABD1HZZ6_SALDI</name>
<accession>A0ABD1HZZ6</accession>
<keyword evidence="3" id="KW-0808">Transferase</keyword>
<dbReference type="GO" id="GO:0016020">
    <property type="term" value="C:membrane"/>
    <property type="evidence" value="ECO:0007669"/>
    <property type="project" value="UniProtKB-SubCell"/>
</dbReference>
<gene>
    <name evidence="3" type="ORF">AAHA92_04412</name>
</gene>